<feature type="region of interest" description="Disordered" evidence="5">
    <location>
        <begin position="80"/>
        <end position="112"/>
    </location>
</feature>
<reference evidence="6" key="1">
    <citation type="submission" date="2017-07" db="EMBL/GenBank/DDBJ databases">
        <title>Taro Niue Genome Assembly and Annotation.</title>
        <authorList>
            <person name="Atibalentja N."/>
            <person name="Keating K."/>
            <person name="Fields C.J."/>
        </authorList>
    </citation>
    <scope>NUCLEOTIDE SEQUENCE</scope>
    <source>
        <strain evidence="6">Niue_2</strain>
        <tissue evidence="6">Leaf</tissue>
    </source>
</reference>
<dbReference type="Gene3D" id="2.30.29.30">
    <property type="entry name" value="Pleckstrin-homology domain (PH domain)/Phosphotyrosine-binding domain (PTB)"/>
    <property type="match status" value="1"/>
</dbReference>
<name>A0A843TDX7_COLES</name>
<dbReference type="EMBL" id="NMUH01000071">
    <property type="protein sequence ID" value="MQL70542.1"/>
    <property type="molecule type" value="Genomic_DNA"/>
</dbReference>
<protein>
    <submittedName>
        <fullName evidence="6">Uncharacterized protein</fullName>
    </submittedName>
</protein>
<comment type="caution">
    <text evidence="6">The sequence shown here is derived from an EMBL/GenBank/DDBJ whole genome shotgun (WGS) entry which is preliminary data.</text>
</comment>
<dbReference type="Pfam" id="PF06058">
    <property type="entry name" value="DCP1"/>
    <property type="match status" value="1"/>
</dbReference>
<dbReference type="GO" id="GO:0031087">
    <property type="term" value="P:deadenylation-independent decapping of nuclear-transcribed mRNA"/>
    <property type="evidence" value="ECO:0007669"/>
    <property type="project" value="TreeGrafter"/>
</dbReference>
<dbReference type="SUPFAM" id="SSF50729">
    <property type="entry name" value="PH domain-like"/>
    <property type="match status" value="1"/>
</dbReference>
<evidence type="ECO:0000256" key="4">
    <source>
        <dbReference type="ARBA" id="ARBA00022664"/>
    </source>
</evidence>
<evidence type="ECO:0000256" key="5">
    <source>
        <dbReference type="SAM" id="MobiDB-lite"/>
    </source>
</evidence>
<comment type="subcellular location">
    <subcellularLocation>
        <location evidence="1">Cytoplasm</location>
    </subcellularLocation>
</comment>
<dbReference type="OrthoDB" id="440673at2759"/>
<evidence type="ECO:0000256" key="3">
    <source>
        <dbReference type="ARBA" id="ARBA00022490"/>
    </source>
</evidence>
<dbReference type="GO" id="GO:0003729">
    <property type="term" value="F:mRNA binding"/>
    <property type="evidence" value="ECO:0007669"/>
    <property type="project" value="TreeGrafter"/>
</dbReference>
<dbReference type="InterPro" id="IPR011993">
    <property type="entry name" value="PH-like_dom_sf"/>
</dbReference>
<dbReference type="GO" id="GO:0000290">
    <property type="term" value="P:deadenylation-dependent decapping of nuclear-transcribed mRNA"/>
    <property type="evidence" value="ECO:0007669"/>
    <property type="project" value="InterPro"/>
</dbReference>
<dbReference type="Proteomes" id="UP000652761">
    <property type="component" value="Unassembled WGS sequence"/>
</dbReference>
<keyword evidence="4" id="KW-0507">mRNA processing</keyword>
<organism evidence="6 7">
    <name type="scientific">Colocasia esculenta</name>
    <name type="common">Wild taro</name>
    <name type="synonym">Arum esculentum</name>
    <dbReference type="NCBI Taxonomy" id="4460"/>
    <lineage>
        <taxon>Eukaryota</taxon>
        <taxon>Viridiplantae</taxon>
        <taxon>Streptophyta</taxon>
        <taxon>Embryophyta</taxon>
        <taxon>Tracheophyta</taxon>
        <taxon>Spermatophyta</taxon>
        <taxon>Magnoliopsida</taxon>
        <taxon>Liliopsida</taxon>
        <taxon>Araceae</taxon>
        <taxon>Aroideae</taxon>
        <taxon>Colocasieae</taxon>
        <taxon>Colocasia</taxon>
    </lineage>
</organism>
<dbReference type="GO" id="GO:0008047">
    <property type="term" value="F:enzyme activator activity"/>
    <property type="evidence" value="ECO:0007669"/>
    <property type="project" value="InterPro"/>
</dbReference>
<evidence type="ECO:0000313" key="6">
    <source>
        <dbReference type="EMBL" id="MQL70542.1"/>
    </source>
</evidence>
<evidence type="ECO:0000256" key="1">
    <source>
        <dbReference type="ARBA" id="ARBA00004496"/>
    </source>
</evidence>
<sequence>MCLVGLGDNADKYFSVARPHLPYVYARPKLRSAFVFSARWFLPPSLLCSVLSLSHTHIYTLSPLLTSSGFLTEQRLGAIPRGRSTTPELPRRGAESARGGGEGLPPTKERESTSIQCPIQAGISGRRWPPSRGAGEEVAAPPGLTAKLLLNSDQNSTKVLILTVLQGIDPFVEEILITAAHVTFYEFNIDHSHNQWL</sequence>
<proteinExistence type="inferred from homology"/>
<evidence type="ECO:0000313" key="7">
    <source>
        <dbReference type="Proteomes" id="UP000652761"/>
    </source>
</evidence>
<dbReference type="GO" id="GO:0000932">
    <property type="term" value="C:P-body"/>
    <property type="evidence" value="ECO:0007669"/>
    <property type="project" value="TreeGrafter"/>
</dbReference>
<keyword evidence="3" id="KW-0963">Cytoplasm</keyword>
<keyword evidence="7" id="KW-1185">Reference proteome</keyword>
<comment type="similarity">
    <text evidence="2">Belongs to the DCP1 family.</text>
</comment>
<accession>A0A843TDX7</accession>
<dbReference type="InterPro" id="IPR010334">
    <property type="entry name" value="Dcp1"/>
</dbReference>
<gene>
    <name evidence="6" type="ORF">Taro_002863</name>
</gene>
<evidence type="ECO:0000256" key="2">
    <source>
        <dbReference type="ARBA" id="ARBA00008778"/>
    </source>
</evidence>
<dbReference type="GO" id="GO:0006397">
    <property type="term" value="P:mRNA processing"/>
    <property type="evidence" value="ECO:0007669"/>
    <property type="project" value="UniProtKB-KW"/>
</dbReference>
<dbReference type="PANTHER" id="PTHR16290:SF0">
    <property type="entry name" value="DECAPPING PROTEIN 1, ISOFORM A"/>
    <property type="match status" value="1"/>
</dbReference>
<dbReference type="AlphaFoldDB" id="A0A843TDX7"/>
<dbReference type="PANTHER" id="PTHR16290">
    <property type="entry name" value="TRANSCRIPTION FACTOR SMIF DECAPPING ENZYME DCP1"/>
    <property type="match status" value="1"/>
</dbReference>